<dbReference type="NCBIfam" id="TIGR04085">
    <property type="entry name" value="rSAM_more_4Fe4S"/>
    <property type="match status" value="1"/>
</dbReference>
<comment type="caution">
    <text evidence="7">The sequence shown here is derived from an EMBL/GenBank/DDBJ whole genome shotgun (WGS) entry which is preliminary data.</text>
</comment>
<comment type="cofactor">
    <cofactor evidence="1">
        <name>[4Fe-4S] cluster</name>
        <dbReference type="ChEBI" id="CHEBI:49883"/>
    </cofactor>
</comment>
<keyword evidence="5" id="KW-0411">Iron-sulfur</keyword>
<dbReference type="AlphaFoldDB" id="A0A7X6LBP1"/>
<gene>
    <name evidence="7" type="ORF">HGB38_34540</name>
</gene>
<protein>
    <submittedName>
        <fullName evidence="7">Radical SAM protein</fullName>
    </submittedName>
</protein>
<dbReference type="SFLD" id="SFLDS00029">
    <property type="entry name" value="Radical_SAM"/>
    <property type="match status" value="1"/>
</dbReference>
<dbReference type="InterPro" id="IPR023867">
    <property type="entry name" value="Sulphatase_maturase_rSAM"/>
</dbReference>
<name>A0A7X6LBP1_9NOCA</name>
<dbReference type="InterPro" id="IPR007197">
    <property type="entry name" value="rSAM"/>
</dbReference>
<evidence type="ECO:0000256" key="3">
    <source>
        <dbReference type="ARBA" id="ARBA00022723"/>
    </source>
</evidence>
<keyword evidence="2" id="KW-0949">S-adenosyl-L-methionine</keyword>
<evidence type="ECO:0000256" key="2">
    <source>
        <dbReference type="ARBA" id="ARBA00022691"/>
    </source>
</evidence>
<dbReference type="Gene3D" id="3.20.20.70">
    <property type="entry name" value="Aldolase class I"/>
    <property type="match status" value="1"/>
</dbReference>
<keyword evidence="3" id="KW-0479">Metal-binding</keyword>
<dbReference type="SFLD" id="SFLDG01072">
    <property type="entry name" value="dehydrogenase_like"/>
    <property type="match status" value="1"/>
</dbReference>
<dbReference type="InterPro" id="IPR013785">
    <property type="entry name" value="Aldolase_TIM"/>
</dbReference>
<dbReference type="CDD" id="cd01335">
    <property type="entry name" value="Radical_SAM"/>
    <property type="match status" value="1"/>
</dbReference>
<dbReference type="GO" id="GO:0016491">
    <property type="term" value="F:oxidoreductase activity"/>
    <property type="evidence" value="ECO:0007669"/>
    <property type="project" value="InterPro"/>
</dbReference>
<dbReference type="Pfam" id="PF04055">
    <property type="entry name" value="Radical_SAM"/>
    <property type="match status" value="1"/>
</dbReference>
<dbReference type="InterPro" id="IPR023885">
    <property type="entry name" value="4Fe4S-binding_SPASM_dom"/>
</dbReference>
<dbReference type="PANTHER" id="PTHR43273:SF8">
    <property type="entry name" value="RADICAL SAM DOMAIN PROTEIN"/>
    <property type="match status" value="1"/>
</dbReference>
<evidence type="ECO:0000256" key="5">
    <source>
        <dbReference type="ARBA" id="ARBA00023014"/>
    </source>
</evidence>
<accession>A0A7X6LBP1</accession>
<reference evidence="7 8" key="1">
    <citation type="submission" date="2020-04" db="EMBL/GenBank/DDBJ databases">
        <title>MicrobeNet Type strains.</title>
        <authorList>
            <person name="Nicholson A.C."/>
        </authorList>
    </citation>
    <scope>NUCLEOTIDE SEQUENCE [LARGE SCALE GENOMIC DNA]</scope>
    <source>
        <strain evidence="7 8">DSM 44956</strain>
    </source>
</reference>
<dbReference type="SFLD" id="SFLDG01386">
    <property type="entry name" value="main_SPASM_domain-containing"/>
    <property type="match status" value="1"/>
</dbReference>
<dbReference type="PROSITE" id="PS51918">
    <property type="entry name" value="RADICAL_SAM"/>
    <property type="match status" value="1"/>
</dbReference>
<organism evidence="7 8">
    <name type="scientific">Nocardia gamkensis</name>
    <dbReference type="NCBI Taxonomy" id="352869"/>
    <lineage>
        <taxon>Bacteria</taxon>
        <taxon>Bacillati</taxon>
        <taxon>Actinomycetota</taxon>
        <taxon>Actinomycetes</taxon>
        <taxon>Mycobacteriales</taxon>
        <taxon>Nocardiaceae</taxon>
        <taxon>Nocardia</taxon>
    </lineage>
</organism>
<dbReference type="SUPFAM" id="SSF102114">
    <property type="entry name" value="Radical SAM enzymes"/>
    <property type="match status" value="1"/>
</dbReference>
<dbReference type="Proteomes" id="UP000540698">
    <property type="component" value="Unassembled WGS sequence"/>
</dbReference>
<proteinExistence type="predicted"/>
<dbReference type="PANTHER" id="PTHR43273">
    <property type="entry name" value="ANAEROBIC SULFATASE-MATURATING ENZYME HOMOLOG ASLB-RELATED"/>
    <property type="match status" value="1"/>
</dbReference>
<evidence type="ECO:0000313" key="8">
    <source>
        <dbReference type="Proteomes" id="UP000540698"/>
    </source>
</evidence>
<evidence type="ECO:0000256" key="1">
    <source>
        <dbReference type="ARBA" id="ARBA00001966"/>
    </source>
</evidence>
<keyword evidence="8" id="KW-1185">Reference proteome</keyword>
<keyword evidence="4" id="KW-0408">Iron</keyword>
<dbReference type="EMBL" id="JAAXOS010000029">
    <property type="protein sequence ID" value="NKY31279.1"/>
    <property type="molecule type" value="Genomic_DNA"/>
</dbReference>
<evidence type="ECO:0000313" key="7">
    <source>
        <dbReference type="EMBL" id="NKY31279.1"/>
    </source>
</evidence>
<feature type="domain" description="Radical SAM core" evidence="6">
    <location>
        <begin position="22"/>
        <end position="240"/>
    </location>
</feature>
<dbReference type="GO" id="GO:0051536">
    <property type="term" value="F:iron-sulfur cluster binding"/>
    <property type="evidence" value="ECO:0007669"/>
    <property type="project" value="UniProtKB-KW"/>
</dbReference>
<dbReference type="GO" id="GO:0046872">
    <property type="term" value="F:metal ion binding"/>
    <property type="evidence" value="ECO:0007669"/>
    <property type="project" value="UniProtKB-KW"/>
</dbReference>
<sequence>MSGQAPVAGDRSGYPYLTLDDTDAATAVSVILKLRGETCDIDCLFCYEKRKESPGGARIDVEDIGRLPTLFGGRPIVVELHGGEPLTAGKPYVRDVLARLAAAPSVTRVTIQTNGIRLDEEWLDLFDEVYPDLRIGISLDGDPEGNSWRIGYDGRETYARVAAALRLMGARGRKVGVITVVTPRVLGRAAAVLDHLAGFDAVNAVSLVPCFDSTVLAATATETARVPASRTAQRAVIGPAGPAWAITGEEYAQFVLDAAAHWATSGLFSRIKLEPVVSTIRTIQGLDTGFCHFSNLKCHHVFTVYPDGRFGSCDELPWPEAQLGNLRDLPGHRAVQMAQRRLPLLVEGRALAGKCADCRYRHTCGGGCVATRLRAARSVGSDDDYCRYRMRLVDGVAAIITQPDVRSAIWCRQVKARPHQPNSMAEVAVFLRGWRDPSRPRLPVRLNTSAHGNLNTAGEPGVHEADDLDPMHPAWREAIEPGVWPLVDAITREWGLVTYDSCEGHRYDGLELAPAERRVGVLPRDRREYAAVAAAFCRVVTAAESHLPLPVRVVVGRAELTCTTTGVRFPVLDLRLERSEDSDWTSYFANLETATEILARKLSSERSDERTACSCQVPDNDGRAR</sequence>
<dbReference type="SFLD" id="SFLDG01067">
    <property type="entry name" value="SPASM/twitch_domain_containing"/>
    <property type="match status" value="1"/>
</dbReference>
<dbReference type="RefSeq" id="WP_062976786.1">
    <property type="nucleotide sequence ID" value="NZ_JAAXOS010000029.1"/>
</dbReference>
<evidence type="ECO:0000256" key="4">
    <source>
        <dbReference type="ARBA" id="ARBA00023004"/>
    </source>
</evidence>
<dbReference type="InterPro" id="IPR058240">
    <property type="entry name" value="rSAM_sf"/>
</dbReference>
<evidence type="ECO:0000259" key="6">
    <source>
        <dbReference type="PROSITE" id="PS51918"/>
    </source>
</evidence>